<comment type="similarity">
    <text evidence="1">Belongs to the metallo-dependent hydrolases superfamily. Peptidase M19 family.</text>
</comment>
<dbReference type="EMBL" id="KV423974">
    <property type="protein sequence ID" value="KZT56659.1"/>
    <property type="molecule type" value="Genomic_DNA"/>
</dbReference>
<feature type="transmembrane region" description="Helical" evidence="2">
    <location>
        <begin position="34"/>
        <end position="54"/>
    </location>
</feature>
<comment type="cofactor">
    <cofactor evidence="1">
        <name>Zn(2+)</name>
        <dbReference type="ChEBI" id="CHEBI:29105"/>
    </cofactor>
</comment>
<evidence type="ECO:0000256" key="1">
    <source>
        <dbReference type="RuleBase" id="RU341113"/>
    </source>
</evidence>
<accession>A0A165FF66</accession>
<dbReference type="STRING" id="1353952.A0A165FF66"/>
<keyword evidence="1" id="KW-0482">Metalloprotease</keyword>
<dbReference type="PROSITE" id="PS51365">
    <property type="entry name" value="RENAL_DIPEPTIDASE_2"/>
    <property type="match status" value="1"/>
</dbReference>
<dbReference type="EC" id="3.4.13.19" evidence="1"/>
<name>A0A165FF66_9BASI</name>
<keyword evidence="4" id="KW-1185">Reference proteome</keyword>
<keyword evidence="2" id="KW-1133">Transmembrane helix</keyword>
<dbReference type="PANTHER" id="PTHR10443">
    <property type="entry name" value="MICROSOMAL DIPEPTIDASE"/>
    <property type="match status" value="1"/>
</dbReference>
<sequence>MSTPAPPAADESAPLLPASTPIDAPSPARKWVKYALPLVLLPLFLIALLLVLLLPRNPAPLLAKVGVVDTHIDLPWLLRHYYRNDVGAFDMRGAMPGHVDIPRLKKGHVGGVFWSVYVPCSADLGLDDGPEFLTPTYRVRDTLEQIDVTKLMIDEYSDVFAYATSAAEMRAAMGGGKIASLIGVEGAHQLENSLGVLRTYYELGARYMTLTHSCNNAFADSAGIGATPTPLHGGLSPLGGQLIHEMNRLGMMVDISHVSDATAIQAFNVSRAPLLWSHSSARAVHNVRRNVPDSILELIGEGEGKKDAVVMVNFAPQFVADDGKADVKAVADHVVHIAHIAGVRHVGIGSDYDGIPNVPKGLEDVSMYPALFDELRTRGWDDTMLAGLAQYNLLRVFEGVERTAAEMKREGVKPVMAIYAKRTDL</sequence>
<dbReference type="InterPro" id="IPR008257">
    <property type="entry name" value="Pept_M19"/>
</dbReference>
<dbReference type="Pfam" id="PF01244">
    <property type="entry name" value="Peptidase_M19"/>
    <property type="match status" value="1"/>
</dbReference>
<dbReference type="SUPFAM" id="SSF51556">
    <property type="entry name" value="Metallo-dependent hydrolases"/>
    <property type="match status" value="1"/>
</dbReference>
<evidence type="ECO:0000313" key="3">
    <source>
        <dbReference type="EMBL" id="KZT56659.1"/>
    </source>
</evidence>
<dbReference type="Gene3D" id="3.20.20.140">
    <property type="entry name" value="Metal-dependent hydrolases"/>
    <property type="match status" value="1"/>
</dbReference>
<dbReference type="OrthoDB" id="445695at2759"/>
<evidence type="ECO:0000313" key="4">
    <source>
        <dbReference type="Proteomes" id="UP000076842"/>
    </source>
</evidence>
<protein>
    <recommendedName>
        <fullName evidence="1">Dipeptidase</fullName>
        <ecNumber evidence="1">3.4.13.19</ecNumber>
    </recommendedName>
</protein>
<dbReference type="PANTHER" id="PTHR10443:SF12">
    <property type="entry name" value="DIPEPTIDASE"/>
    <property type="match status" value="1"/>
</dbReference>
<keyword evidence="1" id="KW-0479">Metal-binding</keyword>
<dbReference type="GO" id="GO:0006508">
    <property type="term" value="P:proteolysis"/>
    <property type="evidence" value="ECO:0007669"/>
    <property type="project" value="UniProtKB-KW"/>
</dbReference>
<organism evidence="3 4">
    <name type="scientific">Calocera cornea HHB12733</name>
    <dbReference type="NCBI Taxonomy" id="1353952"/>
    <lineage>
        <taxon>Eukaryota</taxon>
        <taxon>Fungi</taxon>
        <taxon>Dikarya</taxon>
        <taxon>Basidiomycota</taxon>
        <taxon>Agaricomycotina</taxon>
        <taxon>Dacrymycetes</taxon>
        <taxon>Dacrymycetales</taxon>
        <taxon>Dacrymycetaceae</taxon>
        <taxon>Calocera</taxon>
    </lineage>
</organism>
<keyword evidence="2" id="KW-0472">Membrane</keyword>
<dbReference type="AlphaFoldDB" id="A0A165FF66"/>
<keyword evidence="1" id="KW-0224">Dipeptidase</keyword>
<comment type="catalytic activity">
    <reaction evidence="1">
        <text>an L-aminoacyl-L-amino acid + H2O = 2 an L-alpha-amino acid</text>
        <dbReference type="Rhea" id="RHEA:48940"/>
        <dbReference type="ChEBI" id="CHEBI:15377"/>
        <dbReference type="ChEBI" id="CHEBI:59869"/>
        <dbReference type="ChEBI" id="CHEBI:77460"/>
        <dbReference type="EC" id="3.4.13.19"/>
    </reaction>
</comment>
<dbReference type="Proteomes" id="UP000076842">
    <property type="component" value="Unassembled WGS sequence"/>
</dbReference>
<dbReference type="InterPro" id="IPR032466">
    <property type="entry name" value="Metal_Hydrolase"/>
</dbReference>
<dbReference type="GO" id="GO:0070573">
    <property type="term" value="F:metallodipeptidase activity"/>
    <property type="evidence" value="ECO:0007669"/>
    <property type="project" value="InterPro"/>
</dbReference>
<reference evidence="3 4" key="1">
    <citation type="journal article" date="2016" name="Mol. Biol. Evol.">
        <title>Comparative Genomics of Early-Diverging Mushroom-Forming Fungi Provides Insights into the Origins of Lignocellulose Decay Capabilities.</title>
        <authorList>
            <person name="Nagy L.G."/>
            <person name="Riley R."/>
            <person name="Tritt A."/>
            <person name="Adam C."/>
            <person name="Daum C."/>
            <person name="Floudas D."/>
            <person name="Sun H."/>
            <person name="Yadav J.S."/>
            <person name="Pangilinan J."/>
            <person name="Larsson K.H."/>
            <person name="Matsuura K."/>
            <person name="Barry K."/>
            <person name="Labutti K."/>
            <person name="Kuo R."/>
            <person name="Ohm R.A."/>
            <person name="Bhattacharya S.S."/>
            <person name="Shirouzu T."/>
            <person name="Yoshinaga Y."/>
            <person name="Martin F.M."/>
            <person name="Grigoriev I.V."/>
            <person name="Hibbett D.S."/>
        </authorList>
    </citation>
    <scope>NUCLEOTIDE SEQUENCE [LARGE SCALE GENOMIC DNA]</scope>
    <source>
        <strain evidence="3 4">HHB12733</strain>
    </source>
</reference>
<keyword evidence="1" id="KW-0645">Protease</keyword>
<keyword evidence="1" id="KW-0862">Zinc</keyword>
<evidence type="ECO:0000256" key="2">
    <source>
        <dbReference type="SAM" id="Phobius"/>
    </source>
</evidence>
<keyword evidence="2" id="KW-0812">Transmembrane</keyword>
<proteinExistence type="inferred from homology"/>
<dbReference type="GO" id="GO:0046872">
    <property type="term" value="F:metal ion binding"/>
    <property type="evidence" value="ECO:0007669"/>
    <property type="project" value="UniProtKB-UniRule"/>
</dbReference>
<gene>
    <name evidence="3" type="ORF">CALCODRAFT_497140</name>
</gene>
<dbReference type="CDD" id="cd01301">
    <property type="entry name" value="rDP_like"/>
    <property type="match status" value="1"/>
</dbReference>
<dbReference type="InParanoid" id="A0A165FF66"/>
<keyword evidence="1" id="KW-0378">Hydrolase</keyword>